<evidence type="ECO:0000313" key="2">
    <source>
        <dbReference type="EMBL" id="MBD7918610.1"/>
    </source>
</evidence>
<protein>
    <submittedName>
        <fullName evidence="2">Amidohydrolase family protein</fullName>
    </submittedName>
</protein>
<dbReference type="Proteomes" id="UP000604241">
    <property type="component" value="Unassembled WGS sequence"/>
</dbReference>
<dbReference type="InterPro" id="IPR032466">
    <property type="entry name" value="Metal_Hydrolase"/>
</dbReference>
<dbReference type="SUPFAM" id="SSF51556">
    <property type="entry name" value="Metallo-dependent hydrolases"/>
    <property type="match status" value="1"/>
</dbReference>
<organism evidence="2 3">
    <name type="scientific">Cellulomonas avistercoris</name>
    <dbReference type="NCBI Taxonomy" id="2762242"/>
    <lineage>
        <taxon>Bacteria</taxon>
        <taxon>Bacillati</taxon>
        <taxon>Actinomycetota</taxon>
        <taxon>Actinomycetes</taxon>
        <taxon>Micrococcales</taxon>
        <taxon>Cellulomonadaceae</taxon>
        <taxon>Cellulomonas</taxon>
    </lineage>
</organism>
<dbReference type="CDD" id="cd01299">
    <property type="entry name" value="Met_dep_hydrolase_A"/>
    <property type="match status" value="1"/>
</dbReference>
<dbReference type="EMBL" id="JACSQV010000007">
    <property type="protein sequence ID" value="MBD7918610.1"/>
    <property type="molecule type" value="Genomic_DNA"/>
</dbReference>
<reference evidence="2 3" key="1">
    <citation type="submission" date="2020-08" db="EMBL/GenBank/DDBJ databases">
        <title>A Genomic Blueprint of the Chicken Gut Microbiome.</title>
        <authorList>
            <person name="Gilroy R."/>
            <person name="Ravi A."/>
            <person name="Getino M."/>
            <person name="Pursley I."/>
            <person name="Horton D.L."/>
            <person name="Alikhan N.-F."/>
            <person name="Baker D."/>
            <person name="Gharbi K."/>
            <person name="Hall N."/>
            <person name="Watson M."/>
            <person name="Adriaenssens E.M."/>
            <person name="Foster-Nyarko E."/>
            <person name="Jarju S."/>
            <person name="Secka A."/>
            <person name="Antonio M."/>
            <person name="Oren A."/>
            <person name="Chaudhuri R."/>
            <person name="La Ragione R.M."/>
            <person name="Hildebrand F."/>
            <person name="Pallen M.J."/>
        </authorList>
    </citation>
    <scope>NUCLEOTIDE SEQUENCE [LARGE SCALE GENOMIC DNA]</scope>
    <source>
        <strain evidence="2 3">Sa3CUA2</strain>
    </source>
</reference>
<accession>A0ABR8QE11</accession>
<gene>
    <name evidence="2" type="ORF">H9657_10025</name>
</gene>
<dbReference type="Gene3D" id="2.30.40.10">
    <property type="entry name" value="Urease, subunit C, domain 1"/>
    <property type="match status" value="1"/>
</dbReference>
<dbReference type="Gene3D" id="3.20.20.140">
    <property type="entry name" value="Metal-dependent hydrolases"/>
    <property type="match status" value="1"/>
</dbReference>
<dbReference type="Pfam" id="PF01979">
    <property type="entry name" value="Amidohydro_1"/>
    <property type="match status" value="1"/>
</dbReference>
<name>A0ABR8QE11_9CELL</name>
<dbReference type="InterPro" id="IPR011059">
    <property type="entry name" value="Metal-dep_hydrolase_composite"/>
</dbReference>
<sequence length="414" mass="42206">MSTTQGTVLTGATVWDGVADAAAADQALHVLPDGTLGAVGPAADVVAGAPGATVVDLAGAVVVPGLVNMHVHLGLALPGAMQDAAQGAGDATLALLMAGNAAQTLRAGVTTVRLVGETNFADMALRTAIRAGHVPGPRIFTAGHALCCTGGHGHDSDAMEADGADGFRRATRVQLRAGADLIKVCVSGGIAGLHEAIDTPQMTDDEMAAVISTAHDWGRKVTAHAGPSPVVARAVELGLDCVEHGYDLTAEVCALMAERGVAYVPTITVSRCEEFFRANGVPQWMIDRALGAGPVHWQSLQHAIAAGVTIMMGTDMPPQADYDGTTATVREMELMAEAGMSPLDVLRSATSVAADWLGGDEVVGRLVPGAVADLLVLDADPVTDVSALRGMHAVVQGGRVVRDDRGVLTGLGRP</sequence>
<dbReference type="PANTHER" id="PTHR43135:SF3">
    <property type="entry name" value="ALPHA-D-RIBOSE 1-METHYLPHOSPHONATE 5-TRIPHOSPHATE DIPHOSPHATASE"/>
    <property type="match status" value="1"/>
</dbReference>
<dbReference type="RefSeq" id="WP_191782926.1">
    <property type="nucleotide sequence ID" value="NZ_JACSQV010000007.1"/>
</dbReference>
<evidence type="ECO:0000313" key="3">
    <source>
        <dbReference type="Proteomes" id="UP000604241"/>
    </source>
</evidence>
<feature type="domain" description="Amidohydrolase-related" evidence="1">
    <location>
        <begin position="61"/>
        <end position="395"/>
    </location>
</feature>
<comment type="caution">
    <text evidence="2">The sequence shown here is derived from an EMBL/GenBank/DDBJ whole genome shotgun (WGS) entry which is preliminary data.</text>
</comment>
<evidence type="ECO:0000259" key="1">
    <source>
        <dbReference type="Pfam" id="PF01979"/>
    </source>
</evidence>
<dbReference type="InterPro" id="IPR057744">
    <property type="entry name" value="OTAase-like"/>
</dbReference>
<dbReference type="InterPro" id="IPR006680">
    <property type="entry name" value="Amidohydro-rel"/>
</dbReference>
<dbReference type="PANTHER" id="PTHR43135">
    <property type="entry name" value="ALPHA-D-RIBOSE 1-METHYLPHOSPHONATE 5-TRIPHOSPHATE DIPHOSPHATASE"/>
    <property type="match status" value="1"/>
</dbReference>
<dbReference type="InterPro" id="IPR051781">
    <property type="entry name" value="Metallo-dep_Hydrolase"/>
</dbReference>
<keyword evidence="3" id="KW-1185">Reference proteome</keyword>
<dbReference type="SUPFAM" id="SSF51338">
    <property type="entry name" value="Composite domain of metallo-dependent hydrolases"/>
    <property type="match status" value="1"/>
</dbReference>
<proteinExistence type="predicted"/>